<feature type="region of interest" description="Disordered" evidence="1">
    <location>
        <begin position="1"/>
        <end position="25"/>
    </location>
</feature>
<dbReference type="OrthoDB" id="4337817at2"/>
<name>A0A1H6D5Z6_9ACTN</name>
<proteinExistence type="predicted"/>
<protein>
    <recommendedName>
        <fullName evidence="4">Serine/threonine protein kinase</fullName>
    </recommendedName>
</protein>
<dbReference type="RefSeq" id="WP_160147109.1">
    <property type="nucleotide sequence ID" value="NZ_FNVO01000013.1"/>
</dbReference>
<reference evidence="3" key="1">
    <citation type="submission" date="2016-10" db="EMBL/GenBank/DDBJ databases">
        <authorList>
            <person name="Varghese N."/>
            <person name="Submissions S."/>
        </authorList>
    </citation>
    <scope>NUCLEOTIDE SEQUENCE [LARGE SCALE GENOMIC DNA]</scope>
    <source>
        <strain evidence="3">DSM 43163</strain>
    </source>
</reference>
<dbReference type="Proteomes" id="UP000236723">
    <property type="component" value="Unassembled WGS sequence"/>
</dbReference>
<dbReference type="EMBL" id="FNVO01000013">
    <property type="protein sequence ID" value="SEG80750.1"/>
    <property type="molecule type" value="Genomic_DNA"/>
</dbReference>
<keyword evidence="3" id="KW-1185">Reference proteome</keyword>
<dbReference type="AlphaFoldDB" id="A0A1H6D5Z6"/>
<sequence length="55" mass="5941">MPVRPLTSRDPVQISGYRLPGRLGEGGQGVVYLAEYGSDEQEPGEQSPEAQERPG</sequence>
<evidence type="ECO:0008006" key="4">
    <source>
        <dbReference type="Google" id="ProtNLM"/>
    </source>
</evidence>
<evidence type="ECO:0000313" key="2">
    <source>
        <dbReference type="EMBL" id="SEG80750.1"/>
    </source>
</evidence>
<evidence type="ECO:0000256" key="1">
    <source>
        <dbReference type="SAM" id="MobiDB-lite"/>
    </source>
</evidence>
<evidence type="ECO:0000313" key="3">
    <source>
        <dbReference type="Proteomes" id="UP000236723"/>
    </source>
</evidence>
<organism evidence="2 3">
    <name type="scientific">Thermomonospora echinospora</name>
    <dbReference type="NCBI Taxonomy" id="1992"/>
    <lineage>
        <taxon>Bacteria</taxon>
        <taxon>Bacillati</taxon>
        <taxon>Actinomycetota</taxon>
        <taxon>Actinomycetes</taxon>
        <taxon>Streptosporangiales</taxon>
        <taxon>Thermomonosporaceae</taxon>
        <taxon>Thermomonospora</taxon>
    </lineage>
</organism>
<accession>A0A1H6D5Z6</accession>
<gene>
    <name evidence="2" type="ORF">SAMN04489712_113145</name>
</gene>